<protein>
    <submittedName>
        <fullName evidence="1">DNA-3-methyladenine glycosylase</fullName>
        <ecNumber evidence="1">3.2.2.20</ecNumber>
    </submittedName>
</protein>
<evidence type="ECO:0000313" key="1">
    <source>
        <dbReference type="EMBL" id="KMW56790.1"/>
    </source>
</evidence>
<dbReference type="PATRIC" id="fig|1675527.3.peg.1840"/>
<dbReference type="EMBL" id="LFTY01000002">
    <property type="protein sequence ID" value="KMW56790.1"/>
    <property type="molecule type" value="Genomic_DNA"/>
</dbReference>
<keyword evidence="1" id="KW-0378">Hydrolase</keyword>
<accession>A0A0J9E236</accession>
<dbReference type="STRING" id="1675527.AIOL_001746"/>
<dbReference type="SUPFAM" id="SSF48150">
    <property type="entry name" value="DNA-glycosylase"/>
    <property type="match status" value="1"/>
</dbReference>
<dbReference type="Gene3D" id="1.10.340.30">
    <property type="entry name" value="Hypothetical protein, domain 2"/>
    <property type="match status" value="1"/>
</dbReference>
<dbReference type="PANTHER" id="PTHR30037">
    <property type="entry name" value="DNA-3-METHYLADENINE GLYCOSYLASE 1"/>
    <property type="match status" value="1"/>
</dbReference>
<dbReference type="GO" id="GO:0006284">
    <property type="term" value="P:base-excision repair"/>
    <property type="evidence" value="ECO:0007669"/>
    <property type="project" value="InterPro"/>
</dbReference>
<evidence type="ECO:0000313" key="2">
    <source>
        <dbReference type="Proteomes" id="UP000037178"/>
    </source>
</evidence>
<comment type="caution">
    <text evidence="1">The sequence shown here is derived from an EMBL/GenBank/DDBJ whole genome shotgun (WGS) entry which is preliminary data.</text>
</comment>
<reference evidence="1 2" key="1">
    <citation type="submission" date="2015-06" db="EMBL/GenBank/DDBJ databases">
        <title>Draft genome sequence of an Alphaproteobacteria species associated to the Mediterranean sponge Oscarella lobularis.</title>
        <authorList>
            <person name="Jourda C."/>
            <person name="Santini S."/>
            <person name="Claverie J.-M."/>
        </authorList>
    </citation>
    <scope>NUCLEOTIDE SEQUENCE [LARGE SCALE GENOMIC DNA]</scope>
    <source>
        <strain evidence="1">IGS</strain>
    </source>
</reference>
<dbReference type="InterPro" id="IPR052891">
    <property type="entry name" value="DNA-3mA_glycosylase"/>
</dbReference>
<organism evidence="1 2">
    <name type="scientific">Candidatus Rhodobacter oscarellae</name>
    <dbReference type="NCBI Taxonomy" id="1675527"/>
    <lineage>
        <taxon>Bacteria</taxon>
        <taxon>Pseudomonadati</taxon>
        <taxon>Pseudomonadota</taxon>
        <taxon>Alphaproteobacteria</taxon>
        <taxon>Rhodobacterales</taxon>
        <taxon>Rhodobacter group</taxon>
        <taxon>Rhodobacter</taxon>
    </lineage>
</organism>
<name>A0A0J9E236_9RHOB</name>
<dbReference type="RefSeq" id="WP_049645342.1">
    <property type="nucleotide sequence ID" value="NZ_LFTY01000002.1"/>
</dbReference>
<dbReference type="EC" id="3.2.2.20" evidence="1"/>
<keyword evidence="2" id="KW-1185">Reference proteome</keyword>
<dbReference type="InterPro" id="IPR005019">
    <property type="entry name" value="Adenine_glyco"/>
</dbReference>
<keyword evidence="1" id="KW-0326">Glycosidase</keyword>
<proteinExistence type="predicted"/>
<dbReference type="Pfam" id="PF03352">
    <property type="entry name" value="Adenine_glyco"/>
    <property type="match status" value="1"/>
</dbReference>
<sequence length="220" mass="24109">MRSFDEIYQIAAERHGGAEALRAKIGSLADPTGLTNDRVLSELSKNVFRAGFNWKVIEAKWAGFEDAFHGFDVGRCAMMDDAWFDALVQDTRIVRHGAKIQSVRDNAAMLQELAAEHGKPAAEVIANWPREDFIGLLQVLKTRGTRLGGNTGAYALRFMKVDGFILSRDVVARLVAEGVVDKAPTSKGAMRKAQDAFNAWSQESGRSLTEISRVLALSIG</sequence>
<dbReference type="AlphaFoldDB" id="A0A0J9E236"/>
<gene>
    <name evidence="1" type="ORF">AIOL_001746</name>
</gene>
<dbReference type="PANTHER" id="PTHR30037:SF3">
    <property type="entry name" value="BLR0857 PROTEIN"/>
    <property type="match status" value="1"/>
</dbReference>
<dbReference type="OrthoDB" id="9795156at2"/>
<dbReference type="Proteomes" id="UP000037178">
    <property type="component" value="Unassembled WGS sequence"/>
</dbReference>
<dbReference type="GO" id="GO:0008725">
    <property type="term" value="F:DNA-3-methyladenine glycosylase activity"/>
    <property type="evidence" value="ECO:0007669"/>
    <property type="project" value="UniProtKB-EC"/>
</dbReference>
<dbReference type="InterPro" id="IPR011257">
    <property type="entry name" value="DNA_glycosylase"/>
</dbReference>